<protein>
    <submittedName>
        <fullName evidence="1">Uncharacterized protein</fullName>
    </submittedName>
</protein>
<name>A0A0E9Q188_ANGAN</name>
<reference evidence="1" key="2">
    <citation type="journal article" date="2015" name="Fish Shellfish Immunol.">
        <title>Early steps in the European eel (Anguilla anguilla)-Vibrio vulnificus interaction in the gills: Role of the RtxA13 toxin.</title>
        <authorList>
            <person name="Callol A."/>
            <person name="Pajuelo D."/>
            <person name="Ebbesson L."/>
            <person name="Teles M."/>
            <person name="MacKenzie S."/>
            <person name="Amaro C."/>
        </authorList>
    </citation>
    <scope>NUCLEOTIDE SEQUENCE</scope>
</reference>
<evidence type="ECO:0000313" key="1">
    <source>
        <dbReference type="EMBL" id="JAH10105.1"/>
    </source>
</evidence>
<accession>A0A0E9Q188</accession>
<organism evidence="1">
    <name type="scientific">Anguilla anguilla</name>
    <name type="common">European freshwater eel</name>
    <name type="synonym">Muraena anguilla</name>
    <dbReference type="NCBI Taxonomy" id="7936"/>
    <lineage>
        <taxon>Eukaryota</taxon>
        <taxon>Metazoa</taxon>
        <taxon>Chordata</taxon>
        <taxon>Craniata</taxon>
        <taxon>Vertebrata</taxon>
        <taxon>Euteleostomi</taxon>
        <taxon>Actinopterygii</taxon>
        <taxon>Neopterygii</taxon>
        <taxon>Teleostei</taxon>
        <taxon>Anguilliformes</taxon>
        <taxon>Anguillidae</taxon>
        <taxon>Anguilla</taxon>
    </lineage>
</organism>
<reference evidence="1" key="1">
    <citation type="submission" date="2014-11" db="EMBL/GenBank/DDBJ databases">
        <authorList>
            <person name="Amaro Gonzalez C."/>
        </authorList>
    </citation>
    <scope>NUCLEOTIDE SEQUENCE</scope>
</reference>
<dbReference type="AlphaFoldDB" id="A0A0E9Q188"/>
<proteinExistence type="predicted"/>
<dbReference type="EMBL" id="GBXM01098472">
    <property type="protein sequence ID" value="JAH10105.1"/>
    <property type="molecule type" value="Transcribed_RNA"/>
</dbReference>
<sequence length="46" mass="5074">MQPEKDCPARNQAAVSSGTQFLTFTITRAATNRVFYQMSVCVCVCV</sequence>